<gene>
    <name evidence="1" type="ORF">FB45DRAFT_493282</name>
</gene>
<protein>
    <submittedName>
        <fullName evidence="1">Uncharacterized protein</fullName>
    </submittedName>
</protein>
<keyword evidence="2" id="KW-1185">Reference proteome</keyword>
<proteinExistence type="predicted"/>
<dbReference type="SUPFAM" id="SSF52047">
    <property type="entry name" value="RNI-like"/>
    <property type="match status" value="1"/>
</dbReference>
<dbReference type="Proteomes" id="UP001221142">
    <property type="component" value="Unassembled WGS sequence"/>
</dbReference>
<name>A0AAD7AZ65_9AGAR</name>
<comment type="caution">
    <text evidence="1">The sequence shown here is derived from an EMBL/GenBank/DDBJ whole genome shotgun (WGS) entry which is preliminary data.</text>
</comment>
<dbReference type="AlphaFoldDB" id="A0AAD7AZ65"/>
<evidence type="ECO:0000313" key="2">
    <source>
        <dbReference type="Proteomes" id="UP001221142"/>
    </source>
</evidence>
<accession>A0AAD7AZ65</accession>
<dbReference type="EMBL" id="JARKIF010000079">
    <property type="protein sequence ID" value="KAJ7605218.1"/>
    <property type="molecule type" value="Genomic_DNA"/>
</dbReference>
<sequence>MVITRWFSNEVLAEIIQNAPTSDQATLCRVSKLFYALALPALNRTVVLDTDPTGREAFKVFCTAMMENPERADAVRSLTCKIHDDFTIRFNAQELLTESLRIMRRLEHLEIQDLTMHVVFLPGVTGLDFPNLSSCTFTSMASAWKSHIEMFLSRHPTITHLGLWLARGQGLAAPEGALLPKLQCYRGSARLFFGFSKPNLAFVQTGWGPETPSLIQELSPQTTPSLARLSIHCMSAWEISEAIIHLSNHASHLQNLKLHCWDCYITELMVNDITACLPRFNRLAYLVFDYWVDEDGRLPTGVADDRVALESWTNSSSTLKGCSFGAMACMKVGQKWEKCSPEEIDAESGFEPEGYVIGV</sequence>
<evidence type="ECO:0000313" key="1">
    <source>
        <dbReference type="EMBL" id="KAJ7605218.1"/>
    </source>
</evidence>
<reference evidence="1" key="1">
    <citation type="submission" date="2023-03" db="EMBL/GenBank/DDBJ databases">
        <title>Massive genome expansion in bonnet fungi (Mycena s.s.) driven by repeated elements and novel gene families across ecological guilds.</title>
        <authorList>
            <consortium name="Lawrence Berkeley National Laboratory"/>
            <person name="Harder C.B."/>
            <person name="Miyauchi S."/>
            <person name="Viragh M."/>
            <person name="Kuo A."/>
            <person name="Thoen E."/>
            <person name="Andreopoulos B."/>
            <person name="Lu D."/>
            <person name="Skrede I."/>
            <person name="Drula E."/>
            <person name="Henrissat B."/>
            <person name="Morin E."/>
            <person name="Kohler A."/>
            <person name="Barry K."/>
            <person name="LaButti K."/>
            <person name="Morin E."/>
            <person name="Salamov A."/>
            <person name="Lipzen A."/>
            <person name="Mereny Z."/>
            <person name="Hegedus B."/>
            <person name="Baldrian P."/>
            <person name="Stursova M."/>
            <person name="Weitz H."/>
            <person name="Taylor A."/>
            <person name="Grigoriev I.V."/>
            <person name="Nagy L.G."/>
            <person name="Martin F."/>
            <person name="Kauserud H."/>
        </authorList>
    </citation>
    <scope>NUCLEOTIDE SEQUENCE</scope>
    <source>
        <strain evidence="1">9284</strain>
    </source>
</reference>
<organism evidence="1 2">
    <name type="scientific">Roridomyces roridus</name>
    <dbReference type="NCBI Taxonomy" id="1738132"/>
    <lineage>
        <taxon>Eukaryota</taxon>
        <taxon>Fungi</taxon>
        <taxon>Dikarya</taxon>
        <taxon>Basidiomycota</taxon>
        <taxon>Agaricomycotina</taxon>
        <taxon>Agaricomycetes</taxon>
        <taxon>Agaricomycetidae</taxon>
        <taxon>Agaricales</taxon>
        <taxon>Marasmiineae</taxon>
        <taxon>Mycenaceae</taxon>
        <taxon>Roridomyces</taxon>
    </lineage>
</organism>